<gene>
    <name evidence="1" type="ORF">A8M32_04150</name>
</gene>
<dbReference type="Pfam" id="PF12900">
    <property type="entry name" value="Pyridox_ox_2"/>
    <property type="match status" value="1"/>
</dbReference>
<dbReference type="Proteomes" id="UP000094342">
    <property type="component" value="Unassembled WGS sequence"/>
</dbReference>
<dbReference type="SUPFAM" id="SSF50475">
    <property type="entry name" value="FMN-binding split barrel"/>
    <property type="match status" value="1"/>
</dbReference>
<dbReference type="OrthoDB" id="8137294at2"/>
<dbReference type="STRING" id="1752398.A8M32_04150"/>
<protein>
    <recommendedName>
        <fullName evidence="3">Flavin-nucleotide-binding protein</fullName>
    </recommendedName>
</protein>
<evidence type="ECO:0000313" key="1">
    <source>
        <dbReference type="EMBL" id="ODR92586.1"/>
    </source>
</evidence>
<sequence>MFVREMSEHECLALVSSHRLGRLGCVKGDRPYVVPIYYAHAGQCLYSFSMPGQKIEWMRSNPHVCVQVDEFLDRHQWKSVVVHGQYQELPERGQWHQEHLHAWSALEAYPNWWEPGGLKPAPQEILATSPHLFYCLVIDEVTGRAAVAEG</sequence>
<evidence type="ECO:0008006" key="3">
    <source>
        <dbReference type="Google" id="ProtNLM"/>
    </source>
</evidence>
<accession>A0A1E3VIA9</accession>
<name>A0A1E3VIA9_9HYPH</name>
<proteinExistence type="predicted"/>
<dbReference type="Gene3D" id="2.30.110.10">
    <property type="entry name" value="Electron Transport, Fmn-binding Protein, Chain A"/>
    <property type="match status" value="1"/>
</dbReference>
<dbReference type="RefSeq" id="WP_069457152.1">
    <property type="nucleotide sequence ID" value="NZ_LYBW01000042.1"/>
</dbReference>
<dbReference type="AlphaFoldDB" id="A0A1E3VIA9"/>
<comment type="caution">
    <text evidence="1">The sequence shown here is derived from an EMBL/GenBank/DDBJ whole genome shotgun (WGS) entry which is preliminary data.</text>
</comment>
<organism evidence="1 2">
    <name type="scientific">Sinorhizobium alkalisoli</name>
    <dbReference type="NCBI Taxonomy" id="1752398"/>
    <lineage>
        <taxon>Bacteria</taxon>
        <taxon>Pseudomonadati</taxon>
        <taxon>Pseudomonadota</taxon>
        <taxon>Alphaproteobacteria</taxon>
        <taxon>Hyphomicrobiales</taxon>
        <taxon>Rhizobiaceae</taxon>
        <taxon>Sinorhizobium/Ensifer group</taxon>
        <taxon>Sinorhizobium</taxon>
    </lineage>
</organism>
<keyword evidence="2" id="KW-1185">Reference proteome</keyword>
<dbReference type="InterPro" id="IPR012349">
    <property type="entry name" value="Split_barrel_FMN-bd"/>
</dbReference>
<reference evidence="2" key="1">
    <citation type="submission" date="2016-05" db="EMBL/GenBank/DDBJ databases">
        <authorList>
            <person name="Li Y."/>
        </authorList>
    </citation>
    <scope>NUCLEOTIDE SEQUENCE [LARGE SCALE GENOMIC DNA]</scope>
    <source>
        <strain evidence="2">YIC4027</strain>
    </source>
</reference>
<dbReference type="InterPro" id="IPR024747">
    <property type="entry name" value="Pyridox_Oxase-rel"/>
</dbReference>
<evidence type="ECO:0000313" key="2">
    <source>
        <dbReference type="Proteomes" id="UP000094342"/>
    </source>
</evidence>
<dbReference type="EMBL" id="LYBW01000042">
    <property type="protein sequence ID" value="ODR92586.1"/>
    <property type="molecule type" value="Genomic_DNA"/>
</dbReference>